<dbReference type="PANTHER" id="PTHR45832">
    <property type="entry name" value="SERINE/THREONINE-PROTEIN KINASE SAMKA-RELATED-RELATED"/>
    <property type="match status" value="1"/>
</dbReference>
<dbReference type="VEuPathDB" id="FungiDB:CDV56_102278"/>
<accession>A0A397GWN4</accession>
<evidence type="ECO:0000259" key="4">
    <source>
        <dbReference type="PROSITE" id="PS50011"/>
    </source>
</evidence>
<dbReference type="PROSITE" id="PS50011">
    <property type="entry name" value="PROTEIN_KINASE_DOM"/>
    <property type="match status" value="1"/>
</dbReference>
<dbReference type="OrthoDB" id="5979581at2759"/>
<dbReference type="InterPro" id="IPR011009">
    <property type="entry name" value="Kinase-like_dom_sf"/>
</dbReference>
<dbReference type="SUPFAM" id="SSF51735">
    <property type="entry name" value="NAD(P)-binding Rossmann-fold domains"/>
    <property type="match status" value="1"/>
</dbReference>
<dbReference type="GO" id="GO:0005524">
    <property type="term" value="F:ATP binding"/>
    <property type="evidence" value="ECO:0007669"/>
    <property type="project" value="UniProtKB-KW"/>
</dbReference>
<keyword evidence="3" id="KW-0067">ATP-binding</keyword>
<keyword evidence="2" id="KW-0547">Nucleotide-binding</keyword>
<dbReference type="InterPro" id="IPR008271">
    <property type="entry name" value="Ser/Thr_kinase_AS"/>
</dbReference>
<evidence type="ECO:0000313" key="5">
    <source>
        <dbReference type="EMBL" id="RHZ55402.1"/>
    </source>
</evidence>
<protein>
    <recommendedName>
        <fullName evidence="4">Protein kinase domain-containing protein</fullName>
    </recommendedName>
</protein>
<comment type="caution">
    <text evidence="5">The sequence shown here is derived from an EMBL/GenBank/DDBJ whole genome shotgun (WGS) entry which is preliminary data.</text>
</comment>
<keyword evidence="6" id="KW-1185">Reference proteome</keyword>
<evidence type="ECO:0000256" key="1">
    <source>
        <dbReference type="ARBA" id="ARBA00008874"/>
    </source>
</evidence>
<dbReference type="InterPro" id="IPR051931">
    <property type="entry name" value="PAK3-like"/>
</dbReference>
<dbReference type="InterPro" id="IPR000719">
    <property type="entry name" value="Prot_kinase_dom"/>
</dbReference>
<evidence type="ECO:0000256" key="2">
    <source>
        <dbReference type="ARBA" id="ARBA00022741"/>
    </source>
</evidence>
<proteinExistence type="inferred from homology"/>
<dbReference type="PANTHER" id="PTHR45832:SF22">
    <property type="entry name" value="SERINE_THREONINE-PROTEIN KINASE SAMKA-RELATED"/>
    <property type="match status" value="1"/>
</dbReference>
<dbReference type="InterPro" id="IPR036291">
    <property type="entry name" value="NAD(P)-bd_dom_sf"/>
</dbReference>
<comment type="similarity">
    <text evidence="1">Belongs to the protein kinase superfamily. STE Ser/Thr protein kinase family. STE20 subfamily.</text>
</comment>
<dbReference type="Pfam" id="PF00107">
    <property type="entry name" value="ADH_zinc_N"/>
    <property type="match status" value="1"/>
</dbReference>
<sequence length="301" mass="33931">MKLEIARSLGQPGVVDIINYQTHPQRDYQALHLTHGRGAHVVVENVGPTTIAQSLRSLARRGTVSQVGFLGGFNVDHFLDTIGPSLAKSAVIRCVLEALNSLHEGGYVHADVKPDNVFVNYIDRGAENDVRFSEVQLGDLGGTCHVDSKWAKSGTPLGAPMWRSPEMIMETPWGTPTDIWSFGTMLISLIYGGDFNLFDPTTVPYGHEEYSLEVLKQQFRYFGPWPGKYEEVASPETVHAIMWIMQEIPKSETTPFSMITEKEVCKKDREFIMGIMKMDWRDRPTPKDLLGHKWFNEDCEE</sequence>
<evidence type="ECO:0000256" key="3">
    <source>
        <dbReference type="ARBA" id="ARBA00022840"/>
    </source>
</evidence>
<dbReference type="AlphaFoldDB" id="A0A397GWN4"/>
<dbReference type="EMBL" id="NKHU02000100">
    <property type="protein sequence ID" value="RHZ55402.1"/>
    <property type="molecule type" value="Genomic_DNA"/>
</dbReference>
<name>A0A397GWN4_ASPTH</name>
<dbReference type="RefSeq" id="XP_026614298.1">
    <property type="nucleotide sequence ID" value="XM_026755897.1"/>
</dbReference>
<dbReference type="PROSITE" id="PS00108">
    <property type="entry name" value="PROTEIN_KINASE_ST"/>
    <property type="match status" value="1"/>
</dbReference>
<dbReference type="Proteomes" id="UP000215305">
    <property type="component" value="Unassembled WGS sequence"/>
</dbReference>
<dbReference type="Gene3D" id="3.40.50.720">
    <property type="entry name" value="NAD(P)-binding Rossmann-like Domain"/>
    <property type="match status" value="1"/>
</dbReference>
<dbReference type="GO" id="GO:0004672">
    <property type="term" value="F:protein kinase activity"/>
    <property type="evidence" value="ECO:0007669"/>
    <property type="project" value="InterPro"/>
</dbReference>
<reference evidence="5" key="1">
    <citation type="submission" date="2018-08" db="EMBL/GenBank/DDBJ databases">
        <title>Draft genome sequence of azole-resistant Aspergillus thermomutatus (Neosartorya pseudofischeri) strain HMR AF 39, isolated from a human nasal aspirate.</title>
        <authorList>
            <person name="Parent-Michaud M."/>
            <person name="Dufresne P.J."/>
            <person name="Fournier E."/>
            <person name="Martineau C."/>
            <person name="Moreira S."/>
            <person name="Perkins V."/>
            <person name="De Repentigny L."/>
            <person name="Dufresne S.F."/>
        </authorList>
    </citation>
    <scope>NUCLEOTIDE SEQUENCE [LARGE SCALE GENOMIC DNA]</scope>
    <source>
        <strain evidence="5">HMR AF 39</strain>
    </source>
</reference>
<organism evidence="5 6">
    <name type="scientific">Aspergillus thermomutatus</name>
    <name type="common">Neosartorya pseudofischeri</name>
    <dbReference type="NCBI Taxonomy" id="41047"/>
    <lineage>
        <taxon>Eukaryota</taxon>
        <taxon>Fungi</taxon>
        <taxon>Dikarya</taxon>
        <taxon>Ascomycota</taxon>
        <taxon>Pezizomycotina</taxon>
        <taxon>Eurotiomycetes</taxon>
        <taxon>Eurotiomycetidae</taxon>
        <taxon>Eurotiales</taxon>
        <taxon>Aspergillaceae</taxon>
        <taxon>Aspergillus</taxon>
        <taxon>Aspergillus subgen. Fumigati</taxon>
    </lineage>
</organism>
<gene>
    <name evidence="5" type="ORF">CDV56_102278</name>
</gene>
<dbReference type="STRING" id="41047.A0A397GWN4"/>
<dbReference type="Gene3D" id="1.10.510.10">
    <property type="entry name" value="Transferase(Phosphotransferase) domain 1"/>
    <property type="match status" value="1"/>
</dbReference>
<dbReference type="SUPFAM" id="SSF56112">
    <property type="entry name" value="Protein kinase-like (PK-like)"/>
    <property type="match status" value="1"/>
</dbReference>
<dbReference type="SMART" id="SM00220">
    <property type="entry name" value="S_TKc"/>
    <property type="match status" value="1"/>
</dbReference>
<feature type="domain" description="Protein kinase" evidence="4">
    <location>
        <begin position="1"/>
        <end position="295"/>
    </location>
</feature>
<evidence type="ECO:0000313" key="6">
    <source>
        <dbReference type="Proteomes" id="UP000215305"/>
    </source>
</evidence>
<dbReference type="Pfam" id="PF00069">
    <property type="entry name" value="Pkinase"/>
    <property type="match status" value="1"/>
</dbReference>
<dbReference type="InterPro" id="IPR013149">
    <property type="entry name" value="ADH-like_C"/>
</dbReference>
<dbReference type="GeneID" id="38124252"/>